<evidence type="ECO:0000313" key="2">
    <source>
        <dbReference type="Proteomes" id="UP001548590"/>
    </source>
</evidence>
<dbReference type="SUPFAM" id="SSF53474">
    <property type="entry name" value="alpha/beta-Hydrolases"/>
    <property type="match status" value="1"/>
</dbReference>
<dbReference type="EC" id="3.-.-.-" evidence="1"/>
<evidence type="ECO:0000313" key="1">
    <source>
        <dbReference type="EMBL" id="MET1489892.1"/>
    </source>
</evidence>
<keyword evidence="2" id="KW-1185">Reference proteome</keyword>
<keyword evidence="1" id="KW-0378">Hydrolase</keyword>
<gene>
    <name evidence="1" type="ORF">ABVT11_08640</name>
</gene>
<reference evidence="1 2" key="1">
    <citation type="submission" date="2024-07" db="EMBL/GenBank/DDBJ databases">
        <title>Uliginosibacterium paludis KCTC:42655.</title>
        <authorList>
            <person name="Kim M.K."/>
        </authorList>
    </citation>
    <scope>NUCLEOTIDE SEQUENCE [LARGE SCALE GENOMIC DNA]</scope>
    <source>
        <strain evidence="1 2">KCTC 42655</strain>
    </source>
</reference>
<name>A0ABV2CPR2_9RHOO</name>
<proteinExistence type="predicted"/>
<dbReference type="GO" id="GO:0016787">
    <property type="term" value="F:hydrolase activity"/>
    <property type="evidence" value="ECO:0007669"/>
    <property type="project" value="UniProtKB-KW"/>
</dbReference>
<dbReference type="InterPro" id="IPR010662">
    <property type="entry name" value="RBBP9/YdeN"/>
</dbReference>
<comment type="caution">
    <text evidence="1">The sequence shown here is derived from an EMBL/GenBank/DDBJ whole genome shotgun (WGS) entry which is preliminary data.</text>
</comment>
<dbReference type="Pfam" id="PF06821">
    <property type="entry name" value="Ser_hydrolase"/>
    <property type="match status" value="1"/>
</dbReference>
<dbReference type="InterPro" id="IPR029058">
    <property type="entry name" value="AB_hydrolase_fold"/>
</dbReference>
<accession>A0ABV2CPR2</accession>
<dbReference type="Proteomes" id="UP001548590">
    <property type="component" value="Unassembled WGS sequence"/>
</dbReference>
<sequence>MDKVLIVPGLRGSGPAHWQSWLHARLPGSERVEQADNQTPDLPRWSQRLIRAIEASPEPVWIVAHSFGTLATLHALDRVPGRVEGILLVAPADPDKFGVDHLLPHQPIDVPAILVGSRNDPWLALDKARGLARRIGASFLDLGHAGHINTESGHGPWPEGLELLHKLQAAVAA</sequence>
<protein>
    <submittedName>
        <fullName evidence="1">Alpha/beta hydrolase</fullName>
        <ecNumber evidence="1">3.-.-.-</ecNumber>
    </submittedName>
</protein>
<dbReference type="EMBL" id="JBEWLZ010000004">
    <property type="protein sequence ID" value="MET1489892.1"/>
    <property type="molecule type" value="Genomic_DNA"/>
</dbReference>
<dbReference type="Gene3D" id="3.40.50.1820">
    <property type="entry name" value="alpha/beta hydrolase"/>
    <property type="match status" value="1"/>
</dbReference>
<organism evidence="1 2">
    <name type="scientific">Uliginosibacterium paludis</name>
    <dbReference type="NCBI Taxonomy" id="1615952"/>
    <lineage>
        <taxon>Bacteria</taxon>
        <taxon>Pseudomonadati</taxon>
        <taxon>Pseudomonadota</taxon>
        <taxon>Betaproteobacteria</taxon>
        <taxon>Rhodocyclales</taxon>
        <taxon>Zoogloeaceae</taxon>
        <taxon>Uliginosibacterium</taxon>
    </lineage>
</organism>
<dbReference type="RefSeq" id="WP_345923196.1">
    <property type="nucleotide sequence ID" value="NZ_JBDIVF010000001.1"/>
</dbReference>